<dbReference type="GO" id="GO:0031514">
    <property type="term" value="C:motile cilium"/>
    <property type="evidence" value="ECO:0007669"/>
    <property type="project" value="TreeGrafter"/>
</dbReference>
<feature type="region of interest" description="Disordered" evidence="18">
    <location>
        <begin position="819"/>
        <end position="893"/>
    </location>
</feature>
<feature type="domain" description="Cyclin C-terminal" evidence="20">
    <location>
        <begin position="1151"/>
        <end position="1302"/>
    </location>
</feature>
<evidence type="ECO:0000256" key="7">
    <source>
        <dbReference type="ARBA" id="ARBA00022846"/>
    </source>
</evidence>
<dbReference type="SMART" id="SM00385">
    <property type="entry name" value="CYCLIN"/>
    <property type="match status" value="2"/>
</dbReference>
<organism evidence="21 22">
    <name type="scientific">Clonorchis sinensis</name>
    <name type="common">Chinese liver fluke</name>
    <dbReference type="NCBI Taxonomy" id="79923"/>
    <lineage>
        <taxon>Eukaryota</taxon>
        <taxon>Metazoa</taxon>
        <taxon>Spiralia</taxon>
        <taxon>Lophotrochozoa</taxon>
        <taxon>Platyhelminthes</taxon>
        <taxon>Trematoda</taxon>
        <taxon>Digenea</taxon>
        <taxon>Opisthorchiida</taxon>
        <taxon>Opisthorchiata</taxon>
        <taxon>Opisthorchiidae</taxon>
        <taxon>Clonorchis</taxon>
    </lineage>
</organism>
<dbReference type="InterPro" id="IPR036915">
    <property type="entry name" value="Cyclin-like_sf"/>
</dbReference>
<keyword evidence="4" id="KW-0132">Cell division</keyword>
<comment type="subcellular location">
    <subcellularLocation>
        <location evidence="1">Cytoplasm</location>
        <location evidence="1">Cytoskeleton</location>
        <location evidence="1">Flagellum axoneme</location>
    </subcellularLocation>
</comment>
<dbReference type="Proteomes" id="UP000008909">
    <property type="component" value="Unassembled WGS sequence"/>
</dbReference>
<evidence type="ECO:0000256" key="8">
    <source>
        <dbReference type="ARBA" id="ARBA00022871"/>
    </source>
</evidence>
<evidence type="ECO:0000313" key="21">
    <source>
        <dbReference type="EMBL" id="GAA49128.1"/>
    </source>
</evidence>
<dbReference type="InterPro" id="IPR056290">
    <property type="entry name" value="CEPT76/DRC7_peptidase-like_dom"/>
</dbReference>
<keyword evidence="7" id="KW-0282">Flagellum</keyword>
<reference key="2">
    <citation type="submission" date="2011-10" db="EMBL/GenBank/DDBJ databases">
        <title>The genome and transcriptome sequence of Clonorchis sinensis provide insights into the carcinogenic liver fluke.</title>
        <authorList>
            <person name="Wang X."/>
            <person name="Huang Y."/>
            <person name="Chen W."/>
            <person name="Liu H."/>
            <person name="Guo L."/>
            <person name="Chen Y."/>
            <person name="Luo F."/>
            <person name="Zhou W."/>
            <person name="Sun J."/>
            <person name="Mao Q."/>
            <person name="Liang P."/>
            <person name="Zhou C."/>
            <person name="Tian Y."/>
            <person name="Men J."/>
            <person name="Lv X."/>
            <person name="Huang L."/>
            <person name="Zhou J."/>
            <person name="Hu Y."/>
            <person name="Li R."/>
            <person name="Zhang F."/>
            <person name="Lei H."/>
            <person name="Li X."/>
            <person name="Hu X."/>
            <person name="Liang C."/>
            <person name="Xu J."/>
            <person name="Wu Z."/>
            <person name="Yu X."/>
        </authorList>
    </citation>
    <scope>NUCLEOTIDE SEQUENCE</scope>
    <source>
        <strain>Henan</strain>
    </source>
</reference>
<evidence type="ECO:0000256" key="11">
    <source>
        <dbReference type="ARBA" id="ARBA00023127"/>
    </source>
</evidence>
<evidence type="ECO:0000259" key="19">
    <source>
        <dbReference type="SMART" id="SM00385"/>
    </source>
</evidence>
<feature type="domain" description="Cyclin-like" evidence="19">
    <location>
        <begin position="1057"/>
        <end position="1142"/>
    </location>
</feature>
<dbReference type="GO" id="GO:0048870">
    <property type="term" value="P:cell motility"/>
    <property type="evidence" value="ECO:0007669"/>
    <property type="project" value="TreeGrafter"/>
</dbReference>
<accession>G7Y843</accession>
<evidence type="ECO:0000256" key="17">
    <source>
        <dbReference type="RuleBase" id="RU000383"/>
    </source>
</evidence>
<dbReference type="Pfam" id="PF24667">
    <property type="entry name" value="MORN_DRC7"/>
    <property type="match status" value="1"/>
</dbReference>
<dbReference type="GO" id="GO:0007283">
    <property type="term" value="P:spermatogenesis"/>
    <property type="evidence" value="ECO:0007669"/>
    <property type="project" value="UniProtKB-KW"/>
</dbReference>
<feature type="region of interest" description="Disordered" evidence="18">
    <location>
        <begin position="23"/>
        <end position="59"/>
    </location>
</feature>
<name>G7Y843_CLOSI</name>
<keyword evidence="22" id="KW-1185">Reference proteome</keyword>
<feature type="domain" description="Cyclin-like" evidence="19">
    <location>
        <begin position="1155"/>
        <end position="1311"/>
    </location>
</feature>
<dbReference type="SMART" id="SM01332">
    <property type="entry name" value="Cyclin_C"/>
    <property type="match status" value="1"/>
</dbReference>
<dbReference type="InterPro" id="IPR013763">
    <property type="entry name" value="Cyclin-like_dom"/>
</dbReference>
<feature type="compositionally biased region" description="Basic and acidic residues" evidence="18">
    <location>
        <begin position="872"/>
        <end position="886"/>
    </location>
</feature>
<dbReference type="CDD" id="cd20542">
    <property type="entry name" value="CYCLIN_CNTD2"/>
    <property type="match status" value="1"/>
</dbReference>
<evidence type="ECO:0000256" key="3">
    <source>
        <dbReference type="ARBA" id="ARBA00021303"/>
    </source>
</evidence>
<feature type="region of interest" description="Disordered" evidence="18">
    <location>
        <begin position="746"/>
        <end position="768"/>
    </location>
</feature>
<evidence type="ECO:0000256" key="13">
    <source>
        <dbReference type="ARBA" id="ARBA00023273"/>
    </source>
</evidence>
<evidence type="ECO:0000256" key="15">
    <source>
        <dbReference type="ARBA" id="ARBA00031627"/>
    </source>
</evidence>
<dbReference type="PANTHER" id="PTHR35249">
    <property type="entry name" value="DYNEIN REGULATORY COMPLEX SUBUNIT 7"/>
    <property type="match status" value="1"/>
</dbReference>
<keyword evidence="11 17" id="KW-0195">Cyclin</keyword>
<dbReference type="SUPFAM" id="SSF47954">
    <property type="entry name" value="Cyclin-like"/>
    <property type="match status" value="2"/>
</dbReference>
<comment type="similarity">
    <text evidence="17">Belongs to the cyclin family.</text>
</comment>
<sequence length="1324" mass="151811">MRRGLRTMDEMEDDEIIYPEDFDYGDQDETVSHHTVGTSTHEATPKADPTCPDTSVTTVGPSDESLIELNPVYLPKAYELLPETFDANQFPKAYKVNNAKEARLVEYCQNFRRQYADLCPDRTRLLLTPKNECGVEKFVCTTLHPIQLSYPELYTWEGAASFVSDFLEFVPLVPSTELPKRLLSPSTTISIQKGSCFEYANLLCSLLLGVGYDAYVVCGYATRECCYMDQTRLVSPYKKKPDVRVESEEESESKKYMIRPPKDLTSQYEKACLAKELHAEAEQLRLNQEEAEREEAEACKPPKDPLHGLRVHAWVLVLAGRRDVPEAFFIEPLTGVAHPLEASLYLGIESLWNANNYWVNMQDCSNGIGDMEYDLDNGQNWEYLLPSGSVRIKPAFSELEFPRNQLSDTSDWPMEGIHVQSTLNYELVSRDSTQSSHIVMSSPFSAHRAGTVGAFGQQKTITNTGDLPNKEAEQSKKIAGLEDKLLLMDLPPTWTSPIRISQELYEFRYPGGQKTALYRRCKVEKFAPFSQPDGLIFRLTNYADRERLHPTDVLEKYAQRADKLLSRFREENTNAVNEAYDHGRKSYHLAEHHYYRNQQGPQARRTMVFYHTARVDGLEKREQTPTTMKEYYVGRSDRMCYREVLFGAKIKKFGPAQLAKDADGGALVCVTSSSQLAIDKITERFTRDPSKEADDDVAERIFFIAEERILLTYHIGDDRIIACTREFIKPPPSEDRRNSIQLYSDTHSTFQDDPDQSRKSESEVSNETEHLKHYAWIRNWRKTSLNVEPNQKRVFSGDPITGSRSKRRTTVNELQVHEQVEKENQGTVPQRRQVTGNKSHGIGEANESRQRHGLLELPNQRSWTRRHSSLSNKHERSKGAFTEGRRSASQQQVDNVRKLNELSLSDEIQLVKHHWPFRRRMLPVPKKTEFLQTDPNRRPYVTESTRLIATMFRNPISALLEEHATQENSAGKSTTVGQSGLDDSSCQNSRMTDFPSPYLVWLPESPVDQCNPDEYHWNHAVIYRYLFTRDMERTSLFNPEFLKQNSLTEDIRATLCDWMIKVQQYLKLRTETLHLAVSIVDQYTWLKTNMNPIDYQLVGITALFVAAKFVERFAPSSATLCYLTENSYKPRQVLDFEHSLLRKLDFDLAIPLPHHFLTRAVLACSDLTTVEKAKVELISCYLFELSLTETSIVGFSASIRCAAAVRLARHLINSERIRIHQTQSSSPLILRPDQQLVEPWPEMLIRSVGHEDTPRLRAVCLTYVRALRRFKTGFSSTTEKFEAAFHKFSNRGYKGVAQCSTIKYCELDTIERSLCSSSTSEPNS</sequence>
<protein>
    <recommendedName>
        <fullName evidence="3">Dynein regulatory complex subunit 7</fullName>
    </recommendedName>
    <alternativeName>
        <fullName evidence="15">Coiled-coil domain-containing protein 135</fullName>
    </alternativeName>
    <alternativeName>
        <fullName evidence="16">Coiled-coil domain-containing protein lobo homolog</fullName>
    </alternativeName>
</protein>
<dbReference type="InterPro" id="IPR006671">
    <property type="entry name" value="Cyclin_N"/>
</dbReference>
<dbReference type="EMBL" id="DF142932">
    <property type="protein sequence ID" value="GAA49128.1"/>
    <property type="molecule type" value="Genomic_DNA"/>
</dbReference>
<proteinExistence type="inferred from homology"/>
<dbReference type="Pfam" id="PF00134">
    <property type="entry name" value="Cyclin_N"/>
    <property type="match status" value="1"/>
</dbReference>
<evidence type="ECO:0000256" key="1">
    <source>
        <dbReference type="ARBA" id="ARBA00004611"/>
    </source>
</evidence>
<dbReference type="Pfam" id="PF02984">
    <property type="entry name" value="Cyclin_C"/>
    <property type="match status" value="1"/>
</dbReference>
<feature type="compositionally biased region" description="Polar residues" evidence="18">
    <location>
        <begin position="825"/>
        <end position="838"/>
    </location>
</feature>
<keyword evidence="6" id="KW-0221">Differentiation</keyword>
<dbReference type="InterPro" id="IPR033551">
    <property type="entry name" value="DRC7/lobo"/>
</dbReference>
<evidence type="ECO:0000256" key="9">
    <source>
        <dbReference type="ARBA" id="ARBA00023054"/>
    </source>
</evidence>
<keyword evidence="9" id="KW-0175">Coiled coil</keyword>
<reference evidence="21" key="1">
    <citation type="journal article" date="2011" name="Genome Biol.">
        <title>The draft genome of the carcinogenic human liver fluke Clonorchis sinensis.</title>
        <authorList>
            <person name="Wang X."/>
            <person name="Chen W."/>
            <person name="Huang Y."/>
            <person name="Sun J."/>
            <person name="Men J."/>
            <person name="Liu H."/>
            <person name="Luo F."/>
            <person name="Guo L."/>
            <person name="Lv X."/>
            <person name="Deng C."/>
            <person name="Zhou C."/>
            <person name="Fan Y."/>
            <person name="Li X."/>
            <person name="Huang L."/>
            <person name="Hu Y."/>
            <person name="Liang C."/>
            <person name="Hu X."/>
            <person name="Xu J."/>
            <person name="Yu X."/>
        </authorList>
    </citation>
    <scope>NUCLEOTIDE SEQUENCE [LARGE SCALE GENOMIC DNA]</scope>
    <source>
        <strain evidence="21">Henan</strain>
    </source>
</reference>
<evidence type="ECO:0000256" key="2">
    <source>
        <dbReference type="ARBA" id="ARBA00010738"/>
    </source>
</evidence>
<dbReference type="InterPro" id="IPR056291">
    <property type="entry name" value="MORN_DRC7"/>
</dbReference>
<evidence type="ECO:0000313" key="22">
    <source>
        <dbReference type="Proteomes" id="UP000008909"/>
    </source>
</evidence>
<evidence type="ECO:0000256" key="14">
    <source>
        <dbReference type="ARBA" id="ARBA00023306"/>
    </source>
</evidence>
<keyword evidence="13" id="KW-0966">Cell projection</keyword>
<dbReference type="FunFam" id="1.10.472.10:FF:000001">
    <property type="entry name" value="G2/mitotic-specific cyclin"/>
    <property type="match status" value="1"/>
</dbReference>
<evidence type="ECO:0000259" key="20">
    <source>
        <dbReference type="SMART" id="SM01332"/>
    </source>
</evidence>
<evidence type="ECO:0000256" key="4">
    <source>
        <dbReference type="ARBA" id="ARBA00022618"/>
    </source>
</evidence>
<evidence type="ECO:0000256" key="16">
    <source>
        <dbReference type="ARBA" id="ARBA00031733"/>
    </source>
</evidence>
<dbReference type="CDD" id="cd20537">
    <property type="entry name" value="CYCLIN_CCNO-like_rpt2"/>
    <property type="match status" value="1"/>
</dbReference>
<dbReference type="PANTHER" id="PTHR35249:SF2">
    <property type="entry name" value="DYNEIN REGULATORY COMPLEX SUBUNIT 7"/>
    <property type="match status" value="1"/>
</dbReference>
<evidence type="ECO:0000256" key="5">
    <source>
        <dbReference type="ARBA" id="ARBA00022776"/>
    </source>
</evidence>
<gene>
    <name evidence="21" type="ORF">CLF_102557</name>
</gene>
<dbReference type="InterPro" id="IPR038765">
    <property type="entry name" value="Papain-like_cys_pep_sf"/>
</dbReference>
<keyword evidence="12" id="KW-0963">Cytoplasm</keyword>
<dbReference type="Pfam" id="PF24656">
    <property type="entry name" value="CEPT76_peptidase"/>
    <property type="match status" value="1"/>
</dbReference>
<keyword evidence="8" id="KW-0744">Spermatogenesis</keyword>
<comment type="similarity">
    <text evidence="2">Belongs to the DRC7 family.</text>
</comment>
<evidence type="ECO:0000256" key="6">
    <source>
        <dbReference type="ARBA" id="ARBA00022782"/>
    </source>
</evidence>
<keyword evidence="5" id="KW-0498">Mitosis</keyword>
<dbReference type="SUPFAM" id="SSF54001">
    <property type="entry name" value="Cysteine proteinases"/>
    <property type="match status" value="1"/>
</dbReference>
<evidence type="ECO:0000256" key="10">
    <source>
        <dbReference type="ARBA" id="ARBA00023069"/>
    </source>
</evidence>
<feature type="region of interest" description="Disordered" evidence="18">
    <location>
        <begin position="966"/>
        <end position="987"/>
    </location>
</feature>
<feature type="compositionally biased region" description="Basic and acidic residues" evidence="18">
    <location>
        <begin position="755"/>
        <end position="768"/>
    </location>
</feature>
<dbReference type="GO" id="GO:0030154">
    <property type="term" value="P:cell differentiation"/>
    <property type="evidence" value="ECO:0007669"/>
    <property type="project" value="UniProtKB-KW"/>
</dbReference>
<keyword evidence="10" id="KW-0969">Cilium</keyword>
<evidence type="ECO:0000256" key="18">
    <source>
        <dbReference type="SAM" id="MobiDB-lite"/>
    </source>
</evidence>
<dbReference type="Gene3D" id="1.10.472.10">
    <property type="entry name" value="Cyclin-like"/>
    <property type="match status" value="2"/>
</dbReference>
<keyword evidence="14" id="KW-0131">Cell cycle</keyword>
<keyword evidence="12" id="KW-0206">Cytoskeleton</keyword>
<evidence type="ECO:0000256" key="12">
    <source>
        <dbReference type="ARBA" id="ARBA00023212"/>
    </source>
</evidence>
<dbReference type="InterPro" id="IPR004367">
    <property type="entry name" value="Cyclin_C-dom"/>
</dbReference>
<dbReference type="GO" id="GO:0051301">
    <property type="term" value="P:cell division"/>
    <property type="evidence" value="ECO:0007669"/>
    <property type="project" value="UniProtKB-KW"/>
</dbReference>